<proteinExistence type="predicted"/>
<dbReference type="STRING" id="277988.SAMN05216170_0390"/>
<evidence type="ECO:0000313" key="6">
    <source>
        <dbReference type="Proteomes" id="UP000182125"/>
    </source>
</evidence>
<dbReference type="SUPFAM" id="SSF88723">
    <property type="entry name" value="PIN domain-like"/>
    <property type="match status" value="1"/>
</dbReference>
<dbReference type="EMBL" id="FOIW01000001">
    <property type="protein sequence ID" value="SEV85196.1"/>
    <property type="molecule type" value="Genomic_DNA"/>
</dbReference>
<accession>A0A0Q2XM31</accession>
<evidence type="ECO:0000313" key="5">
    <source>
        <dbReference type="Proteomes" id="UP000051862"/>
    </source>
</evidence>
<dbReference type="EMBL" id="CP015105">
    <property type="protein sequence ID" value="ASJ12790.1"/>
    <property type="molecule type" value="Genomic_DNA"/>
</dbReference>
<dbReference type="InterPro" id="IPR029060">
    <property type="entry name" value="PIN-like_dom_sf"/>
</dbReference>
<dbReference type="Gene3D" id="3.40.50.1010">
    <property type="entry name" value="5'-nuclease"/>
    <property type="match status" value="1"/>
</dbReference>
<dbReference type="PATRIC" id="fig|277988.4.peg.1372"/>
<feature type="domain" description="PIN" evidence="1">
    <location>
        <begin position="6"/>
        <end position="120"/>
    </location>
</feature>
<dbReference type="Proteomes" id="UP000051862">
    <property type="component" value="Unassembled WGS sequence"/>
</dbReference>
<evidence type="ECO:0000259" key="1">
    <source>
        <dbReference type="Pfam" id="PF10130"/>
    </source>
</evidence>
<evidence type="ECO:0000313" key="2">
    <source>
        <dbReference type="EMBL" id="ASJ12790.1"/>
    </source>
</evidence>
<dbReference type="EMBL" id="LIXN01000009">
    <property type="protein sequence ID" value="KQH82260.1"/>
    <property type="molecule type" value="Genomic_DNA"/>
</dbReference>
<dbReference type="InterPro" id="IPR002716">
    <property type="entry name" value="PIN_dom"/>
</dbReference>
<dbReference type="Proteomes" id="UP000182125">
    <property type="component" value="Unassembled WGS sequence"/>
</dbReference>
<dbReference type="Pfam" id="PF10130">
    <property type="entry name" value="PIN_2"/>
    <property type="match status" value="1"/>
</dbReference>
<organism evidence="3 5">
    <name type="scientific">Thermococcus thioreducens</name>
    <dbReference type="NCBI Taxonomy" id="277988"/>
    <lineage>
        <taxon>Archaea</taxon>
        <taxon>Methanobacteriati</taxon>
        <taxon>Methanobacteriota</taxon>
        <taxon>Thermococci</taxon>
        <taxon>Thermococcales</taxon>
        <taxon>Thermococcaceae</taxon>
        <taxon>Thermococcus</taxon>
    </lineage>
</organism>
<dbReference type="GeneID" id="33334314"/>
<keyword evidence="7" id="KW-1185">Reference proteome</keyword>
<protein>
    <submittedName>
        <fullName evidence="4">Predicted nucleic acid-binding protein, contains PIN domain</fullName>
    </submittedName>
</protein>
<dbReference type="RefSeq" id="WP_055429490.1">
    <property type="nucleotide sequence ID" value="NZ_CP015105.1"/>
</dbReference>
<gene>
    <name evidence="2" type="ORF">A3L14_07780</name>
    <name evidence="3" type="ORF">AMR53_06535</name>
    <name evidence="4" type="ORF">SAMN05216170_0390</name>
</gene>
<reference evidence="3 5" key="1">
    <citation type="submission" date="2015-08" db="EMBL/GenBank/DDBJ databases">
        <title>Thermococcus thioreducens DSM 14981 genome sequencing.</title>
        <authorList>
            <person name="Hong S.-J."/>
            <person name="Kim M.-C."/>
            <person name="Shin J.-H."/>
        </authorList>
    </citation>
    <scope>NUCLEOTIDE SEQUENCE [LARGE SCALE GENOMIC DNA]</scope>
    <source>
        <strain evidence="3 5">DSM 14981</strain>
    </source>
</reference>
<dbReference type="AlphaFoldDB" id="A0A0Q2XM31"/>
<sequence length="141" mass="16565">MVLKLVVDTNVLFSIFKKESQTRKLIYLSAYELELHSPLFAIGELKNYRDVIIRKAKISDVQFYEILYEMGERIRLWPIKDYAEFISLAERITPDPDDVPFVALSLKLNAPLWSNDKRLKKITQIHVVNTSELIKLLEELR</sequence>
<dbReference type="OrthoDB" id="358928at2157"/>
<name>A0A0Q2XM31_9EURY</name>
<dbReference type="KEGG" id="ttd:A3L14_07780"/>
<dbReference type="Proteomes" id="UP000250136">
    <property type="component" value="Chromosome"/>
</dbReference>
<reference evidence="2 7" key="2">
    <citation type="submission" date="2016-04" db="EMBL/GenBank/DDBJ databases">
        <title>Complete genome sequence of Thermococcus thioreducens type strain OGL-20P.</title>
        <authorList>
            <person name="Oger P.M."/>
        </authorList>
    </citation>
    <scope>NUCLEOTIDE SEQUENCE [LARGE SCALE GENOMIC DNA]</scope>
    <source>
        <strain evidence="2 7">OGL-20P</strain>
    </source>
</reference>
<evidence type="ECO:0000313" key="7">
    <source>
        <dbReference type="Proteomes" id="UP000250136"/>
    </source>
</evidence>
<evidence type="ECO:0000313" key="3">
    <source>
        <dbReference type="EMBL" id="KQH82260.1"/>
    </source>
</evidence>
<evidence type="ECO:0000313" key="4">
    <source>
        <dbReference type="EMBL" id="SEV85196.1"/>
    </source>
</evidence>
<reference evidence="4 6" key="3">
    <citation type="submission" date="2016-10" db="EMBL/GenBank/DDBJ databases">
        <authorList>
            <person name="de Groot N.N."/>
        </authorList>
    </citation>
    <scope>NUCLEOTIDE SEQUENCE [LARGE SCALE GENOMIC DNA]</scope>
    <source>
        <strain evidence="4 6">OGL-20</strain>
    </source>
</reference>